<dbReference type="InterPro" id="IPR001138">
    <property type="entry name" value="Zn2Cys6_DnaBD"/>
</dbReference>
<evidence type="ECO:0000313" key="8">
    <source>
        <dbReference type="EMBL" id="CAG8955852.1"/>
    </source>
</evidence>
<dbReference type="GO" id="GO:0045122">
    <property type="term" value="P:aflatoxin biosynthetic process"/>
    <property type="evidence" value="ECO:0007669"/>
    <property type="project" value="InterPro"/>
</dbReference>
<keyword evidence="5" id="KW-0539">Nucleus</keyword>
<dbReference type="Proteomes" id="UP000696280">
    <property type="component" value="Unassembled WGS sequence"/>
</dbReference>
<keyword evidence="9" id="KW-1185">Reference proteome</keyword>
<gene>
    <name evidence="8" type="ORF">HYFRA_00008700</name>
</gene>
<dbReference type="GO" id="GO:0003677">
    <property type="term" value="F:DNA binding"/>
    <property type="evidence" value="ECO:0007669"/>
    <property type="project" value="UniProtKB-KW"/>
</dbReference>
<evidence type="ECO:0000256" key="4">
    <source>
        <dbReference type="ARBA" id="ARBA00023163"/>
    </source>
</evidence>
<dbReference type="PANTHER" id="PTHR31069">
    <property type="entry name" value="OLEATE-ACTIVATED TRANSCRIPTION FACTOR 1-RELATED"/>
    <property type="match status" value="1"/>
</dbReference>
<accession>A0A9N9PVR5</accession>
<evidence type="ECO:0000256" key="2">
    <source>
        <dbReference type="ARBA" id="ARBA00023015"/>
    </source>
</evidence>
<dbReference type="Pfam" id="PF00172">
    <property type="entry name" value="Zn_clus"/>
    <property type="match status" value="1"/>
</dbReference>
<keyword evidence="2" id="KW-0805">Transcription regulation</keyword>
<dbReference type="SMART" id="SM00066">
    <property type="entry name" value="GAL4"/>
    <property type="match status" value="1"/>
</dbReference>
<proteinExistence type="predicted"/>
<feature type="domain" description="Zn(2)-C6 fungal-type" evidence="7">
    <location>
        <begin position="18"/>
        <end position="48"/>
    </location>
</feature>
<evidence type="ECO:0000259" key="7">
    <source>
        <dbReference type="PROSITE" id="PS50048"/>
    </source>
</evidence>
<dbReference type="InterPro" id="IPR036864">
    <property type="entry name" value="Zn2-C6_fun-type_DNA-bd_sf"/>
</dbReference>
<name>A0A9N9PVR5_9HELO</name>
<evidence type="ECO:0000256" key="1">
    <source>
        <dbReference type="ARBA" id="ARBA00022723"/>
    </source>
</evidence>
<reference evidence="8" key="1">
    <citation type="submission" date="2021-07" db="EMBL/GenBank/DDBJ databases">
        <authorList>
            <person name="Durling M."/>
        </authorList>
    </citation>
    <scope>NUCLEOTIDE SEQUENCE</scope>
</reference>
<keyword evidence="4" id="KW-0804">Transcription</keyword>
<keyword evidence="3" id="KW-0238">DNA-binding</keyword>
<dbReference type="SUPFAM" id="SSF57701">
    <property type="entry name" value="Zn2/Cys6 DNA-binding domain"/>
    <property type="match status" value="1"/>
</dbReference>
<feature type="region of interest" description="Disordered" evidence="6">
    <location>
        <begin position="114"/>
        <end position="160"/>
    </location>
</feature>
<comment type="caution">
    <text evidence="8">The sequence shown here is derived from an EMBL/GenBank/DDBJ whole genome shotgun (WGS) entry which is preliminary data.</text>
</comment>
<feature type="compositionally biased region" description="Low complexity" evidence="6">
    <location>
        <begin position="136"/>
        <end position="158"/>
    </location>
</feature>
<protein>
    <recommendedName>
        <fullName evidence="7">Zn(2)-C6 fungal-type domain-containing protein</fullName>
    </recommendedName>
</protein>
<evidence type="ECO:0000256" key="6">
    <source>
        <dbReference type="SAM" id="MobiDB-lite"/>
    </source>
</evidence>
<keyword evidence="1" id="KW-0479">Metal-binding</keyword>
<dbReference type="Pfam" id="PF08493">
    <property type="entry name" value="AflR"/>
    <property type="match status" value="1"/>
</dbReference>
<evidence type="ECO:0000313" key="9">
    <source>
        <dbReference type="Proteomes" id="UP000696280"/>
    </source>
</evidence>
<dbReference type="Gene3D" id="4.10.240.10">
    <property type="entry name" value="Zn(2)-C6 fungal-type DNA-binding domain"/>
    <property type="match status" value="1"/>
</dbReference>
<dbReference type="CDD" id="cd00067">
    <property type="entry name" value="GAL4"/>
    <property type="match status" value="1"/>
</dbReference>
<evidence type="ECO:0000256" key="5">
    <source>
        <dbReference type="ARBA" id="ARBA00023242"/>
    </source>
</evidence>
<evidence type="ECO:0000256" key="3">
    <source>
        <dbReference type="ARBA" id="ARBA00023125"/>
    </source>
</evidence>
<sequence length="408" mass="44511">MSKVQNTSKQRQPKLRASCDGCFLAKVKCSKERPICSRCLTTGAECGYSPSCRTGKSKAVVNSSADHTSTSSPLGDLYEDSAITYTALNHDPHIPYSDDSATFGVHTSWLPLQNQGSSKAHRRSISSTVPSMVRDSSTTPESVSGGSGTETTYETPYSWNPSMRPGNNFHSAIARSKSAADIPLFSTLEPWFEGQNDMLMFGPISNIGPTFQKDPNPFTSNEFMANAPATSCNCFNISLQALQALHNHTINTTPAPSFDVVLSVNRRAIDSCAMMLDCSKCIIGFNSNTSVMLLATIIGKVLAFYRAASQNYFGFNNVPSHSSYQPQPVPLTFGTYKITEEDGRWLEMEILLRELRKLEEVLGKFGEVTRDSGLEDGGVKGAVLGYLRQGLSVTFEVLNMRRGVQQGV</sequence>
<organism evidence="8 9">
    <name type="scientific">Hymenoscyphus fraxineus</name>
    <dbReference type="NCBI Taxonomy" id="746836"/>
    <lineage>
        <taxon>Eukaryota</taxon>
        <taxon>Fungi</taxon>
        <taxon>Dikarya</taxon>
        <taxon>Ascomycota</taxon>
        <taxon>Pezizomycotina</taxon>
        <taxon>Leotiomycetes</taxon>
        <taxon>Helotiales</taxon>
        <taxon>Helotiaceae</taxon>
        <taxon>Hymenoscyphus</taxon>
    </lineage>
</organism>
<dbReference type="GO" id="GO:0005634">
    <property type="term" value="C:nucleus"/>
    <property type="evidence" value="ECO:0007669"/>
    <property type="project" value="InterPro"/>
</dbReference>
<dbReference type="PROSITE" id="PS50048">
    <property type="entry name" value="ZN2_CY6_FUNGAL_2"/>
    <property type="match status" value="1"/>
</dbReference>
<dbReference type="GO" id="GO:0000981">
    <property type="term" value="F:DNA-binding transcription factor activity, RNA polymerase II-specific"/>
    <property type="evidence" value="ECO:0007669"/>
    <property type="project" value="InterPro"/>
</dbReference>
<dbReference type="GO" id="GO:0008270">
    <property type="term" value="F:zinc ion binding"/>
    <property type="evidence" value="ECO:0007669"/>
    <property type="project" value="InterPro"/>
</dbReference>
<dbReference type="EMBL" id="CAJVRL010000067">
    <property type="protein sequence ID" value="CAG8955852.1"/>
    <property type="molecule type" value="Genomic_DNA"/>
</dbReference>
<dbReference type="InterPro" id="IPR013700">
    <property type="entry name" value="AflR"/>
</dbReference>
<dbReference type="AlphaFoldDB" id="A0A9N9PVR5"/>
<dbReference type="PRINTS" id="PR00755">
    <property type="entry name" value="AFLATOXINBRP"/>
</dbReference>
<dbReference type="OrthoDB" id="5069333at2759"/>
<dbReference type="InterPro" id="IPR050675">
    <property type="entry name" value="OAF3"/>
</dbReference>
<dbReference type="PANTHER" id="PTHR31069:SF31">
    <property type="entry name" value="MONODICTYPHENONE CLUSTER TRANSCRIPTION FACTOR-RELATED"/>
    <property type="match status" value="1"/>
</dbReference>